<feature type="compositionally biased region" description="Polar residues" evidence="1">
    <location>
        <begin position="339"/>
        <end position="348"/>
    </location>
</feature>
<accession>A0AAN6JNT7</accession>
<feature type="region of interest" description="Disordered" evidence="1">
    <location>
        <begin position="195"/>
        <end position="226"/>
    </location>
</feature>
<organism evidence="2 3">
    <name type="scientific">Tilletia horrida</name>
    <dbReference type="NCBI Taxonomy" id="155126"/>
    <lineage>
        <taxon>Eukaryota</taxon>
        <taxon>Fungi</taxon>
        <taxon>Dikarya</taxon>
        <taxon>Basidiomycota</taxon>
        <taxon>Ustilaginomycotina</taxon>
        <taxon>Exobasidiomycetes</taxon>
        <taxon>Tilletiales</taxon>
        <taxon>Tilletiaceae</taxon>
        <taxon>Tilletia</taxon>
    </lineage>
</organism>
<dbReference type="EMBL" id="JAPDMQ010000001">
    <property type="protein sequence ID" value="KAK0541311.1"/>
    <property type="molecule type" value="Genomic_DNA"/>
</dbReference>
<gene>
    <name evidence="2" type="ORF">OC842_000016</name>
</gene>
<keyword evidence="3" id="KW-1185">Reference proteome</keyword>
<comment type="caution">
    <text evidence="2">The sequence shown here is derived from an EMBL/GenBank/DDBJ whole genome shotgun (WGS) entry which is preliminary data.</text>
</comment>
<feature type="compositionally biased region" description="Polar residues" evidence="1">
    <location>
        <begin position="195"/>
        <end position="208"/>
    </location>
</feature>
<feature type="region of interest" description="Disordered" evidence="1">
    <location>
        <begin position="463"/>
        <end position="512"/>
    </location>
</feature>
<feature type="region of interest" description="Disordered" evidence="1">
    <location>
        <begin position="276"/>
        <end position="304"/>
    </location>
</feature>
<protein>
    <submittedName>
        <fullName evidence="2">Uncharacterized protein</fullName>
    </submittedName>
</protein>
<feature type="compositionally biased region" description="Gly residues" evidence="1">
    <location>
        <begin position="474"/>
        <end position="484"/>
    </location>
</feature>
<feature type="compositionally biased region" description="Acidic residues" evidence="1">
    <location>
        <begin position="49"/>
        <end position="58"/>
    </location>
</feature>
<evidence type="ECO:0000313" key="3">
    <source>
        <dbReference type="Proteomes" id="UP001176521"/>
    </source>
</evidence>
<feature type="region of interest" description="Disordered" evidence="1">
    <location>
        <begin position="32"/>
        <end position="71"/>
    </location>
</feature>
<feature type="region of interest" description="Disordered" evidence="1">
    <location>
        <begin position="317"/>
        <end position="348"/>
    </location>
</feature>
<dbReference type="Proteomes" id="UP001176521">
    <property type="component" value="Unassembled WGS sequence"/>
</dbReference>
<name>A0AAN6JNT7_9BASI</name>
<feature type="compositionally biased region" description="Low complexity" evidence="1">
    <location>
        <begin position="36"/>
        <end position="45"/>
    </location>
</feature>
<evidence type="ECO:0000256" key="1">
    <source>
        <dbReference type="SAM" id="MobiDB-lite"/>
    </source>
</evidence>
<sequence length="512" mass="52113">MSISDGPFLPTGDTTLFSDVSAALEDVQAQLSRAEAAAGFESDSGSDGGDSDADDDDGGGTSSDASNSDPAQRAAFERLFRATVSALETSNSLLLSTLNSRSQLASLRAQQSAVERDMNARELELRRRIEANKNMTEWVRDSAEQLEDLVRDLDVERLMAAGGVAPAGGWGFSRPLHWRVPSIGALGAVFGASENETASSSADQSLTHDTPAPSPGSGIPFDDDGTMTIGKTAAKRLERVLIKHSRNQNSLAIPSSTQSRLAHSRNVSVASSSRVSVASSRISVPSPRLEAPSLSESTGDGHLDFSRDTAAVATLNRSTTDLHEPSTPSIYSPKLANSRRLSSQSNASKLSTSSFLRSPYLARLDSNTAPPSVAQASSELAAGWTADGNLSAGGWDFGPSIDSGAGRLKASPGGGRGALAALKKLNDQKGVLPGGPEVDGLAEASSGAGAWASLTSWVGLGGGGAGGSATANGNGSGGGDGGAKSDGAQAKVSTSTARAPLDGTKAKATAAT</sequence>
<feature type="region of interest" description="Disordered" evidence="1">
    <location>
        <begin position="251"/>
        <end position="270"/>
    </location>
</feature>
<proteinExistence type="predicted"/>
<feature type="compositionally biased region" description="Low complexity" evidence="1">
    <location>
        <begin position="276"/>
        <end position="288"/>
    </location>
</feature>
<dbReference type="AlphaFoldDB" id="A0AAN6JNT7"/>
<evidence type="ECO:0000313" key="2">
    <source>
        <dbReference type="EMBL" id="KAK0541311.1"/>
    </source>
</evidence>
<feature type="compositionally biased region" description="Polar residues" evidence="1">
    <location>
        <begin position="251"/>
        <end position="261"/>
    </location>
</feature>
<reference evidence="2" key="1">
    <citation type="journal article" date="2023" name="PhytoFront">
        <title>Draft Genome Resources of Seven Strains of Tilletia horrida, Causal Agent of Kernel Smut of Rice.</title>
        <authorList>
            <person name="Khanal S."/>
            <person name="Antony Babu S."/>
            <person name="Zhou X.G."/>
        </authorList>
    </citation>
    <scope>NUCLEOTIDE SEQUENCE</scope>
    <source>
        <strain evidence="2">TX3</strain>
    </source>
</reference>